<accession>A0A4Q1CZI2</accession>
<evidence type="ECO:0000313" key="3">
    <source>
        <dbReference type="EMBL" id="RXK80726.1"/>
    </source>
</evidence>
<reference evidence="3 4" key="1">
    <citation type="submission" date="2019-01" db="EMBL/GenBank/DDBJ databases">
        <title>Filimonas sp. strain TTM-71.</title>
        <authorList>
            <person name="Chen W.-M."/>
        </authorList>
    </citation>
    <scope>NUCLEOTIDE SEQUENCE [LARGE SCALE GENOMIC DNA]</scope>
    <source>
        <strain evidence="3 4">TTM-71</strain>
    </source>
</reference>
<organism evidence="3 4">
    <name type="scientific">Filimonas effusa</name>
    <dbReference type="NCBI Taxonomy" id="2508721"/>
    <lineage>
        <taxon>Bacteria</taxon>
        <taxon>Pseudomonadati</taxon>
        <taxon>Bacteroidota</taxon>
        <taxon>Chitinophagia</taxon>
        <taxon>Chitinophagales</taxon>
        <taxon>Chitinophagaceae</taxon>
        <taxon>Filimonas</taxon>
    </lineage>
</organism>
<dbReference type="RefSeq" id="WP_129005753.1">
    <property type="nucleotide sequence ID" value="NZ_SDHZ01000005.1"/>
</dbReference>
<evidence type="ECO:0000256" key="1">
    <source>
        <dbReference type="SAM" id="Phobius"/>
    </source>
</evidence>
<dbReference type="Pfam" id="PF01381">
    <property type="entry name" value="HTH_3"/>
    <property type="match status" value="1"/>
</dbReference>
<dbReference type="Proteomes" id="UP000290545">
    <property type="component" value="Unassembled WGS sequence"/>
</dbReference>
<keyword evidence="1" id="KW-0812">Transmembrane</keyword>
<gene>
    <name evidence="3" type="ORF">ESB13_21405</name>
</gene>
<keyword evidence="1" id="KW-0472">Membrane</keyword>
<dbReference type="Gene3D" id="2.40.128.490">
    <property type="entry name" value="Uncharacterised protein PF14869, DUF4488"/>
    <property type="match status" value="1"/>
</dbReference>
<name>A0A4Q1CZI2_9BACT</name>
<feature type="transmembrane region" description="Helical" evidence="1">
    <location>
        <begin position="111"/>
        <end position="128"/>
    </location>
</feature>
<protein>
    <submittedName>
        <fullName evidence="3">XRE family transcriptional regulator</fullName>
    </submittedName>
</protein>
<dbReference type="Gene3D" id="1.10.260.40">
    <property type="entry name" value="lambda repressor-like DNA-binding domains"/>
    <property type="match status" value="1"/>
</dbReference>
<dbReference type="SMART" id="SM00530">
    <property type="entry name" value="HTH_XRE"/>
    <property type="match status" value="1"/>
</dbReference>
<dbReference type="InterPro" id="IPR010982">
    <property type="entry name" value="Lambda_DNA-bd_dom_sf"/>
</dbReference>
<evidence type="ECO:0000259" key="2">
    <source>
        <dbReference type="PROSITE" id="PS50943"/>
    </source>
</evidence>
<dbReference type="OrthoDB" id="1357763at2"/>
<dbReference type="GO" id="GO:0003677">
    <property type="term" value="F:DNA binding"/>
    <property type="evidence" value="ECO:0007669"/>
    <property type="project" value="InterPro"/>
</dbReference>
<dbReference type="PROSITE" id="PS50943">
    <property type="entry name" value="HTH_CROC1"/>
    <property type="match status" value="1"/>
</dbReference>
<dbReference type="SUPFAM" id="SSF47413">
    <property type="entry name" value="lambda repressor-like DNA-binding domains"/>
    <property type="match status" value="1"/>
</dbReference>
<keyword evidence="1" id="KW-1133">Transmembrane helix</keyword>
<dbReference type="InterPro" id="IPR001387">
    <property type="entry name" value="Cro/C1-type_HTH"/>
</dbReference>
<sequence length="252" mass="28465">MDEQQPGLGQKIARLRKAKGLTQEELVEKCHLNVRTLQRIEAGEVTPRSYTIRLILNELGQDIPKTEQQEVEIGADTTPSNVQPGNKTTFRKLSFYVLDLFNLKTNAMKKLTILSSAVLVIFVVVFSACFSTKKAATPDATLVGTWQLFKNGFPDTAYGNVPGQIRYKIITPGHFMVTDIQVKDNTMYAAFFGTLTVDTQKGTYSESLRTAGTGYKHNLREEPYLYKFKINGNFLYTTGINNNYNEVWKRID</sequence>
<dbReference type="EMBL" id="SDHZ01000005">
    <property type="protein sequence ID" value="RXK80726.1"/>
    <property type="molecule type" value="Genomic_DNA"/>
</dbReference>
<keyword evidence="4" id="KW-1185">Reference proteome</keyword>
<dbReference type="AlphaFoldDB" id="A0A4Q1CZI2"/>
<proteinExistence type="predicted"/>
<dbReference type="CDD" id="cd00093">
    <property type="entry name" value="HTH_XRE"/>
    <property type="match status" value="1"/>
</dbReference>
<comment type="caution">
    <text evidence="3">The sequence shown here is derived from an EMBL/GenBank/DDBJ whole genome shotgun (WGS) entry which is preliminary data.</text>
</comment>
<evidence type="ECO:0000313" key="4">
    <source>
        <dbReference type="Proteomes" id="UP000290545"/>
    </source>
</evidence>
<feature type="domain" description="HTH cro/C1-type" evidence="2">
    <location>
        <begin position="12"/>
        <end position="66"/>
    </location>
</feature>